<sequence length="73" mass="8637">MKVNVEIQYDFFNVSSQDIERLVKEDLKEKNVKIRDIENLNIYYKLDEKAIYYVATLKGKKIVGTGNTPLYIY</sequence>
<dbReference type="Pfam" id="PF20069">
    <property type="entry name" value="DUF6465"/>
    <property type="match status" value="1"/>
</dbReference>
<dbReference type="PATRIC" id="fig|1410657.5.peg.1142"/>
<organism evidence="1 2">
    <name type="scientific">Kandleria vitulina DSM 20405</name>
    <dbReference type="NCBI Taxonomy" id="1410657"/>
    <lineage>
        <taxon>Bacteria</taxon>
        <taxon>Bacillati</taxon>
        <taxon>Bacillota</taxon>
        <taxon>Erysipelotrichia</taxon>
        <taxon>Erysipelotrichales</taxon>
        <taxon>Coprobacillaceae</taxon>
        <taxon>Kandleria</taxon>
    </lineage>
</organism>
<dbReference type="InterPro" id="IPR046313">
    <property type="entry name" value="DUF6465"/>
</dbReference>
<dbReference type="AlphaFoldDB" id="A0A0R2HNF6"/>
<protein>
    <submittedName>
        <fullName evidence="1">Uncharacterized protein</fullName>
    </submittedName>
</protein>
<name>A0A0R2HNF6_9FIRM</name>
<reference evidence="1 2" key="1">
    <citation type="journal article" date="2015" name="Genome Announc.">
        <title>Expanding the biotechnology potential of lactobacilli through comparative genomics of 213 strains and associated genera.</title>
        <authorList>
            <person name="Sun Z."/>
            <person name="Harris H.M."/>
            <person name="McCann A."/>
            <person name="Guo C."/>
            <person name="Argimon S."/>
            <person name="Zhang W."/>
            <person name="Yang X."/>
            <person name="Jeffery I.B."/>
            <person name="Cooney J.C."/>
            <person name="Kagawa T.F."/>
            <person name="Liu W."/>
            <person name="Song Y."/>
            <person name="Salvetti E."/>
            <person name="Wrobel A."/>
            <person name="Rasinkangas P."/>
            <person name="Parkhill J."/>
            <person name="Rea M.C."/>
            <person name="O'Sullivan O."/>
            <person name="Ritari J."/>
            <person name="Douillard F.P."/>
            <person name="Paul Ross R."/>
            <person name="Yang R."/>
            <person name="Briner A.E."/>
            <person name="Felis G.E."/>
            <person name="de Vos W.M."/>
            <person name="Barrangou R."/>
            <person name="Klaenhammer T.R."/>
            <person name="Caufield P.W."/>
            <person name="Cui Y."/>
            <person name="Zhang H."/>
            <person name="O'Toole P.W."/>
        </authorList>
    </citation>
    <scope>NUCLEOTIDE SEQUENCE [LARGE SCALE GENOMIC DNA]</scope>
    <source>
        <strain evidence="1 2">DSM 20405</strain>
    </source>
</reference>
<proteinExistence type="predicted"/>
<dbReference type="RefSeq" id="WP_029070446.1">
    <property type="nucleotide sequence ID" value="NZ_JNKN01000004.1"/>
</dbReference>
<evidence type="ECO:0000313" key="1">
    <source>
        <dbReference type="EMBL" id="KRN51028.1"/>
    </source>
</evidence>
<dbReference type="EMBL" id="JQBL01000003">
    <property type="protein sequence ID" value="KRN51028.1"/>
    <property type="molecule type" value="Genomic_DNA"/>
</dbReference>
<comment type="caution">
    <text evidence="1">The sequence shown here is derived from an EMBL/GenBank/DDBJ whole genome shotgun (WGS) entry which is preliminary data.</text>
</comment>
<keyword evidence="2" id="KW-1185">Reference proteome</keyword>
<dbReference type="Proteomes" id="UP000051841">
    <property type="component" value="Unassembled WGS sequence"/>
</dbReference>
<accession>A0A0R2HNF6</accession>
<gene>
    <name evidence="1" type="ORF">IV49_GL001101</name>
</gene>
<evidence type="ECO:0000313" key="2">
    <source>
        <dbReference type="Proteomes" id="UP000051841"/>
    </source>
</evidence>